<name>A0AAV5P7I7_CELCE</name>
<dbReference type="Pfam" id="PF01966">
    <property type="entry name" value="HD"/>
    <property type="match status" value="1"/>
</dbReference>
<dbReference type="CDD" id="cd00077">
    <property type="entry name" value="HDc"/>
    <property type="match status" value="1"/>
</dbReference>
<dbReference type="Proteomes" id="UP001165168">
    <property type="component" value="Unassembled WGS sequence"/>
</dbReference>
<dbReference type="Gene3D" id="1.10.3210.10">
    <property type="entry name" value="Hypothetical protein af1432"/>
    <property type="match status" value="1"/>
</dbReference>
<dbReference type="AlphaFoldDB" id="A0AAV5P7I7"/>
<reference evidence="2" key="2">
    <citation type="submission" date="2023-03" db="EMBL/GenBank/DDBJ databases">
        <title>Cellulosimicrobium cellulans NBRC 103059.</title>
        <authorList>
            <person name="Ichikawa N."/>
            <person name="Sato H."/>
            <person name="Tonouchi N."/>
        </authorList>
    </citation>
    <scope>NUCLEOTIDE SEQUENCE</scope>
    <source>
        <strain evidence="2">NBRC 103059</strain>
    </source>
</reference>
<accession>A0AAV5P7I7</accession>
<protein>
    <submittedName>
        <fullName evidence="3">HDIG domain-containing protein</fullName>
    </submittedName>
    <submittedName>
        <fullName evidence="2">Metal-dependent phosphohydrolase, HD subdomain protein</fullName>
    </submittedName>
</protein>
<sequence>MWQNELAPKVAAEYLSGLGRRWSHVVAVGRLADHLAAAGMISDAVAAAAWLHDLGYAEELIATGFHPLDGAAFLEEEGAPAEVVGLVAHHTGADTEAEERGLERLLDDMPAGDPVELDIVTLLDLVTAPDGSVTDPETRIDEILSRYPASSPVHRAVARSRGELLASAERARRELGLSDEWPAGVLESVVEP</sequence>
<organism evidence="2 5">
    <name type="scientific">Cellulosimicrobium cellulans</name>
    <name type="common">Arthrobacter luteus</name>
    <dbReference type="NCBI Taxonomy" id="1710"/>
    <lineage>
        <taxon>Bacteria</taxon>
        <taxon>Bacillati</taxon>
        <taxon>Actinomycetota</taxon>
        <taxon>Actinomycetes</taxon>
        <taxon>Micrococcales</taxon>
        <taxon>Promicromonosporaceae</taxon>
        <taxon>Cellulosimicrobium</taxon>
    </lineage>
</organism>
<proteinExistence type="predicted"/>
<gene>
    <name evidence="2" type="ORF">Ccel01_21800</name>
    <name evidence="3" type="ORF">FOG94_18605</name>
</gene>
<evidence type="ECO:0000313" key="2">
    <source>
        <dbReference type="EMBL" id="GLY57578.1"/>
    </source>
</evidence>
<feature type="domain" description="HD" evidence="1">
    <location>
        <begin position="21"/>
        <end position="100"/>
    </location>
</feature>
<dbReference type="NCBIfam" id="TIGR00277">
    <property type="entry name" value="HDIG"/>
    <property type="match status" value="1"/>
</dbReference>
<evidence type="ECO:0000313" key="3">
    <source>
        <dbReference type="EMBL" id="QDP77352.1"/>
    </source>
</evidence>
<evidence type="ECO:0000313" key="5">
    <source>
        <dbReference type="Proteomes" id="UP001165168"/>
    </source>
</evidence>
<dbReference type="EMBL" id="BSTG01000002">
    <property type="protein sequence ID" value="GLY57578.1"/>
    <property type="molecule type" value="Genomic_DNA"/>
</dbReference>
<evidence type="ECO:0000313" key="4">
    <source>
        <dbReference type="Proteomes" id="UP000319068"/>
    </source>
</evidence>
<dbReference type="InterPro" id="IPR006675">
    <property type="entry name" value="HDIG_dom"/>
</dbReference>
<keyword evidence="4" id="KW-1185">Reference proteome</keyword>
<evidence type="ECO:0000259" key="1">
    <source>
        <dbReference type="Pfam" id="PF01966"/>
    </source>
</evidence>
<dbReference type="InterPro" id="IPR006674">
    <property type="entry name" value="HD_domain"/>
</dbReference>
<dbReference type="InterPro" id="IPR003607">
    <property type="entry name" value="HD/PDEase_dom"/>
</dbReference>
<dbReference type="Proteomes" id="UP000319068">
    <property type="component" value="Chromosome"/>
</dbReference>
<dbReference type="EMBL" id="CP041694">
    <property type="protein sequence ID" value="QDP77352.1"/>
    <property type="molecule type" value="Genomic_DNA"/>
</dbReference>
<dbReference type="SUPFAM" id="SSF109604">
    <property type="entry name" value="HD-domain/PDEase-like"/>
    <property type="match status" value="1"/>
</dbReference>
<reference evidence="3 4" key="1">
    <citation type="submission" date="2019-07" db="EMBL/GenBank/DDBJ databases">
        <title>Complete Genome Sequence and Methylome Analysis of Arthrobacter luteus NEB113.</title>
        <authorList>
            <person name="Fomenkov A."/>
            <person name="Anton B.P."/>
            <person name="Vincze T."/>
            <person name="Roberts R.J."/>
        </authorList>
    </citation>
    <scope>NUCLEOTIDE SEQUENCE [LARGE SCALE GENOMIC DNA]</scope>
    <source>
        <strain evidence="3 4">NEB113</strain>
    </source>
</reference>